<reference evidence="2 3" key="1">
    <citation type="submission" date="2019-06" db="EMBL/GenBank/DDBJ databases">
        <title>Sequencing the genomes of 1000 actinobacteria strains.</title>
        <authorList>
            <person name="Klenk H.-P."/>
        </authorList>
    </citation>
    <scope>NUCLEOTIDE SEQUENCE [LARGE SCALE GENOMIC DNA]</scope>
    <source>
        <strain evidence="2 3">DSM 20427</strain>
    </source>
</reference>
<dbReference type="AlphaFoldDB" id="A0A543KSW5"/>
<dbReference type="EMBL" id="VFPS01000003">
    <property type="protein sequence ID" value="TQM98149.1"/>
    <property type="molecule type" value="Genomic_DNA"/>
</dbReference>
<dbReference type="Proteomes" id="UP000319804">
    <property type="component" value="Unassembled WGS sequence"/>
</dbReference>
<sequence length="82" mass="9042">MSFLTEKQTARLDAVFAVEEHVEVEATWGIYQRIVAAYREPDKKKAKEMMRSVIDSVSIGVPASARSSAASPNPPTAPLPRR</sequence>
<accession>A0A543KSW5</accession>
<evidence type="ECO:0000313" key="3">
    <source>
        <dbReference type="Proteomes" id="UP000319804"/>
    </source>
</evidence>
<proteinExistence type="predicted"/>
<evidence type="ECO:0000256" key="1">
    <source>
        <dbReference type="SAM" id="MobiDB-lite"/>
    </source>
</evidence>
<gene>
    <name evidence="2" type="ORF">FHX68_2181</name>
</gene>
<protein>
    <submittedName>
        <fullName evidence="2">Transposase</fullName>
    </submittedName>
</protein>
<name>A0A543KSW5_9MICO</name>
<evidence type="ECO:0000313" key="2">
    <source>
        <dbReference type="EMBL" id="TQM98149.1"/>
    </source>
</evidence>
<feature type="region of interest" description="Disordered" evidence="1">
    <location>
        <begin position="63"/>
        <end position="82"/>
    </location>
</feature>
<organism evidence="2 3">
    <name type="scientific">Microbacterium lacticum</name>
    <dbReference type="NCBI Taxonomy" id="33885"/>
    <lineage>
        <taxon>Bacteria</taxon>
        <taxon>Bacillati</taxon>
        <taxon>Actinomycetota</taxon>
        <taxon>Actinomycetes</taxon>
        <taxon>Micrococcales</taxon>
        <taxon>Microbacteriaceae</taxon>
        <taxon>Microbacterium</taxon>
    </lineage>
</organism>
<keyword evidence="3" id="KW-1185">Reference proteome</keyword>
<comment type="caution">
    <text evidence="2">The sequence shown here is derived from an EMBL/GenBank/DDBJ whole genome shotgun (WGS) entry which is preliminary data.</text>
</comment>
<feature type="compositionally biased region" description="Pro residues" evidence="1">
    <location>
        <begin position="72"/>
        <end position="82"/>
    </location>
</feature>